<dbReference type="Pfam" id="PF00149">
    <property type="entry name" value="Metallophos"/>
    <property type="match status" value="1"/>
</dbReference>
<evidence type="ECO:0000256" key="1">
    <source>
        <dbReference type="SAM" id="Phobius"/>
    </source>
</evidence>
<feature type="transmembrane region" description="Helical" evidence="1">
    <location>
        <begin position="43"/>
        <end position="60"/>
    </location>
</feature>
<dbReference type="InterPro" id="IPR029052">
    <property type="entry name" value="Metallo-depent_PP-like"/>
</dbReference>
<accession>A0A841PV45</accession>
<keyword evidence="1" id="KW-1133">Transmembrane helix</keyword>
<feature type="transmembrane region" description="Helical" evidence="1">
    <location>
        <begin position="6"/>
        <end position="31"/>
    </location>
</feature>
<proteinExistence type="predicted"/>
<dbReference type="InterPro" id="IPR004843">
    <property type="entry name" value="Calcineurin-like_PHP"/>
</dbReference>
<name>A0A841PV45_9BACI</name>
<keyword evidence="4" id="KW-1185">Reference proteome</keyword>
<dbReference type="Proteomes" id="UP000581688">
    <property type="component" value="Unassembled WGS sequence"/>
</dbReference>
<dbReference type="EMBL" id="JACHGH010000003">
    <property type="protein sequence ID" value="MBB6452749.1"/>
    <property type="molecule type" value="Genomic_DNA"/>
</dbReference>
<dbReference type="PANTHER" id="PTHR31302">
    <property type="entry name" value="TRANSMEMBRANE PROTEIN WITH METALLOPHOSPHOESTERASE DOMAIN-RELATED"/>
    <property type="match status" value="1"/>
</dbReference>
<gene>
    <name evidence="3" type="ORF">HNQ94_001195</name>
</gene>
<sequence length="362" mass="41641">MSYSMIIGFFIFILLYTVLLFYVSYNGLVWLRKAFDFKYKKSYITFMIIIQTFFFIGMIYQSSILIYLGGAWLIIFCYSILLFPFANIIVFATKKKAIVPLGCVLIGLYVLLLAIGSYNAWNPVVKSFDIVVEKEADRKDLKILMAPDIHLSPTVGRSHLQKLVDISVKEKPDIILLPGDLVNDDITFYLKENMGEVMQKLQAPLGTYAVLGNHEYYGHQVKEIVDTLEKDGVQFLLDESVLIEDSFYLVGRKDYSDADRKLINELVEEIDHSKPILVMDHQPYELNDMRKSGIDMSFSGHTHRGQVYPGEWITNMLFEVDYGHVEKEDLHTFVSSGFGNWGPPFRIGTRSEVFIINVKFQH</sequence>
<keyword evidence="1" id="KW-0472">Membrane</keyword>
<dbReference type="CDD" id="cd07385">
    <property type="entry name" value="MPP_YkuE_C"/>
    <property type="match status" value="1"/>
</dbReference>
<evidence type="ECO:0000259" key="2">
    <source>
        <dbReference type="Pfam" id="PF00149"/>
    </source>
</evidence>
<evidence type="ECO:0000313" key="3">
    <source>
        <dbReference type="EMBL" id="MBB6452749.1"/>
    </source>
</evidence>
<dbReference type="PANTHER" id="PTHR31302:SF0">
    <property type="entry name" value="TRANSMEMBRANE PROTEIN WITH METALLOPHOSPHOESTERASE DOMAIN"/>
    <property type="match status" value="1"/>
</dbReference>
<comment type="caution">
    <text evidence="3">The sequence shown here is derived from an EMBL/GenBank/DDBJ whole genome shotgun (WGS) entry which is preliminary data.</text>
</comment>
<organism evidence="3 4">
    <name type="scientific">Salirhabdus euzebyi</name>
    <dbReference type="NCBI Taxonomy" id="394506"/>
    <lineage>
        <taxon>Bacteria</taxon>
        <taxon>Bacillati</taxon>
        <taxon>Bacillota</taxon>
        <taxon>Bacilli</taxon>
        <taxon>Bacillales</taxon>
        <taxon>Bacillaceae</taxon>
        <taxon>Salirhabdus</taxon>
    </lineage>
</organism>
<keyword evidence="1" id="KW-0812">Transmembrane</keyword>
<feature type="domain" description="Calcineurin-like phosphoesterase" evidence="2">
    <location>
        <begin position="142"/>
        <end position="304"/>
    </location>
</feature>
<evidence type="ECO:0000313" key="4">
    <source>
        <dbReference type="Proteomes" id="UP000581688"/>
    </source>
</evidence>
<dbReference type="AlphaFoldDB" id="A0A841PV45"/>
<dbReference type="Gene3D" id="3.60.21.10">
    <property type="match status" value="1"/>
</dbReference>
<feature type="transmembrane region" description="Helical" evidence="1">
    <location>
        <begin position="66"/>
        <end position="90"/>
    </location>
</feature>
<reference evidence="3 4" key="1">
    <citation type="submission" date="2020-08" db="EMBL/GenBank/DDBJ databases">
        <title>Genomic Encyclopedia of Type Strains, Phase IV (KMG-IV): sequencing the most valuable type-strain genomes for metagenomic binning, comparative biology and taxonomic classification.</title>
        <authorList>
            <person name="Goeker M."/>
        </authorList>
    </citation>
    <scope>NUCLEOTIDE SEQUENCE [LARGE SCALE GENOMIC DNA]</scope>
    <source>
        <strain evidence="3 4">DSM 19612</strain>
    </source>
</reference>
<dbReference type="RefSeq" id="WP_174495303.1">
    <property type="nucleotide sequence ID" value="NZ_CADDWK010000003.1"/>
</dbReference>
<dbReference type="InterPro" id="IPR051158">
    <property type="entry name" value="Metallophosphoesterase_sf"/>
</dbReference>
<dbReference type="SUPFAM" id="SSF56300">
    <property type="entry name" value="Metallo-dependent phosphatases"/>
    <property type="match status" value="1"/>
</dbReference>
<dbReference type="GO" id="GO:0016787">
    <property type="term" value="F:hydrolase activity"/>
    <property type="evidence" value="ECO:0007669"/>
    <property type="project" value="InterPro"/>
</dbReference>
<feature type="transmembrane region" description="Helical" evidence="1">
    <location>
        <begin position="97"/>
        <end position="121"/>
    </location>
</feature>
<protein>
    <recommendedName>
        <fullName evidence="2">Calcineurin-like phosphoesterase domain-containing protein</fullName>
    </recommendedName>
</protein>